<evidence type="ECO:0000313" key="4">
    <source>
        <dbReference type="Proteomes" id="UP000245207"/>
    </source>
</evidence>
<feature type="chain" id="PRO_5015712192" evidence="2">
    <location>
        <begin position="32"/>
        <end position="107"/>
    </location>
</feature>
<reference evidence="3 4" key="1">
    <citation type="journal article" date="2018" name="Mol. Plant">
        <title>The genome of Artemisia annua provides insight into the evolution of Asteraceae family and artemisinin biosynthesis.</title>
        <authorList>
            <person name="Shen Q."/>
            <person name="Zhang L."/>
            <person name="Liao Z."/>
            <person name="Wang S."/>
            <person name="Yan T."/>
            <person name="Shi P."/>
            <person name="Liu M."/>
            <person name="Fu X."/>
            <person name="Pan Q."/>
            <person name="Wang Y."/>
            <person name="Lv Z."/>
            <person name="Lu X."/>
            <person name="Zhang F."/>
            <person name="Jiang W."/>
            <person name="Ma Y."/>
            <person name="Chen M."/>
            <person name="Hao X."/>
            <person name="Li L."/>
            <person name="Tang Y."/>
            <person name="Lv G."/>
            <person name="Zhou Y."/>
            <person name="Sun X."/>
            <person name="Brodelius P.E."/>
            <person name="Rose J.K.C."/>
            <person name="Tang K."/>
        </authorList>
    </citation>
    <scope>NUCLEOTIDE SEQUENCE [LARGE SCALE GENOMIC DNA]</scope>
    <source>
        <strain evidence="4">cv. Huhao1</strain>
        <tissue evidence="3">Leaf</tissue>
    </source>
</reference>
<sequence>MSTTSNASASIFHITFIFLLLILLPRHVASAGRGHGYISAPSSVIKKSMLEPRDQNFVTRSRKGPIFHGKEVSGCMPKGRRHSSAPSRYVNNQPLFKWLGCSTVSKP</sequence>
<dbReference type="AlphaFoldDB" id="A0A2U1PX27"/>
<protein>
    <submittedName>
        <fullName evidence="3">Uncharacterized protein</fullName>
    </submittedName>
</protein>
<evidence type="ECO:0000256" key="1">
    <source>
        <dbReference type="SAM" id="MobiDB-lite"/>
    </source>
</evidence>
<dbReference type="OrthoDB" id="1052227at2759"/>
<feature type="signal peptide" evidence="2">
    <location>
        <begin position="1"/>
        <end position="31"/>
    </location>
</feature>
<evidence type="ECO:0000313" key="3">
    <source>
        <dbReference type="EMBL" id="PWA90276.1"/>
    </source>
</evidence>
<dbReference type="PANTHER" id="PTHR36619:SF2">
    <property type="entry name" value="OS04G0208900 PROTEIN"/>
    <property type="match status" value="1"/>
</dbReference>
<dbReference type="Proteomes" id="UP000245207">
    <property type="component" value="Unassembled WGS sequence"/>
</dbReference>
<feature type="region of interest" description="Disordered" evidence="1">
    <location>
        <begin position="69"/>
        <end position="88"/>
    </location>
</feature>
<proteinExistence type="predicted"/>
<dbReference type="PANTHER" id="PTHR36619">
    <property type="entry name" value="OS04G0208900 PROTEIN"/>
    <property type="match status" value="1"/>
</dbReference>
<keyword evidence="4" id="KW-1185">Reference proteome</keyword>
<accession>A0A2U1PX27</accession>
<dbReference type="EMBL" id="PKPP01000642">
    <property type="protein sequence ID" value="PWA90276.1"/>
    <property type="molecule type" value="Genomic_DNA"/>
</dbReference>
<evidence type="ECO:0000256" key="2">
    <source>
        <dbReference type="SAM" id="SignalP"/>
    </source>
</evidence>
<organism evidence="3 4">
    <name type="scientific">Artemisia annua</name>
    <name type="common">Sweet wormwood</name>
    <dbReference type="NCBI Taxonomy" id="35608"/>
    <lineage>
        <taxon>Eukaryota</taxon>
        <taxon>Viridiplantae</taxon>
        <taxon>Streptophyta</taxon>
        <taxon>Embryophyta</taxon>
        <taxon>Tracheophyta</taxon>
        <taxon>Spermatophyta</taxon>
        <taxon>Magnoliopsida</taxon>
        <taxon>eudicotyledons</taxon>
        <taxon>Gunneridae</taxon>
        <taxon>Pentapetalae</taxon>
        <taxon>asterids</taxon>
        <taxon>campanulids</taxon>
        <taxon>Asterales</taxon>
        <taxon>Asteraceae</taxon>
        <taxon>Asteroideae</taxon>
        <taxon>Anthemideae</taxon>
        <taxon>Artemisiinae</taxon>
        <taxon>Artemisia</taxon>
    </lineage>
</organism>
<keyword evidence="2" id="KW-0732">Signal</keyword>
<gene>
    <name evidence="3" type="ORF">CTI12_AA102880</name>
</gene>
<name>A0A2U1PX27_ARTAN</name>
<comment type="caution">
    <text evidence="3">The sequence shown here is derived from an EMBL/GenBank/DDBJ whole genome shotgun (WGS) entry which is preliminary data.</text>
</comment>